<dbReference type="Proteomes" id="UP001233314">
    <property type="component" value="Unassembled WGS sequence"/>
</dbReference>
<protein>
    <submittedName>
        <fullName evidence="1">Uncharacterized protein</fullName>
    </submittedName>
</protein>
<reference evidence="1 2" key="1">
    <citation type="submission" date="2023-07" db="EMBL/GenBank/DDBJ databases">
        <title>Nocardioides sp. nov WY-20 isolated from soil.</title>
        <authorList>
            <person name="Liu B."/>
            <person name="Wan Y."/>
        </authorList>
    </citation>
    <scope>NUCLEOTIDE SEQUENCE [LARGE SCALE GENOMIC DNA]</scope>
    <source>
        <strain evidence="1 2">WY-20</strain>
    </source>
</reference>
<organism evidence="1 2">
    <name type="scientific">Nocardioides jiangxiensis</name>
    <dbReference type="NCBI Taxonomy" id="3064524"/>
    <lineage>
        <taxon>Bacteria</taxon>
        <taxon>Bacillati</taxon>
        <taxon>Actinomycetota</taxon>
        <taxon>Actinomycetes</taxon>
        <taxon>Propionibacteriales</taxon>
        <taxon>Nocardioidaceae</taxon>
        <taxon>Nocardioides</taxon>
    </lineage>
</organism>
<comment type="caution">
    <text evidence="1">The sequence shown here is derived from an EMBL/GenBank/DDBJ whole genome shotgun (WGS) entry which is preliminary data.</text>
</comment>
<gene>
    <name evidence="1" type="ORF">Q5722_03475</name>
</gene>
<sequence length="185" mass="20798">MRDREADPFLRINSPRYVDIVTDGVVEMPRECGVDAVTMRALAAWMKVTPSALSHRAGWPDTLLLIVEGLGRRWIAWSTHALAHGGQPALPRTVLERHGVRVWAVVRELAATAAVQGHRDALERWHWFGDHEAELVLEWWRAAGRPEAELAAFRALIDGTRLALAFDPALRVADAECLFRDLTIR</sequence>
<evidence type="ECO:0000313" key="1">
    <source>
        <dbReference type="EMBL" id="MDO7867421.1"/>
    </source>
</evidence>
<name>A0ABT9B2B7_9ACTN</name>
<dbReference type="RefSeq" id="WP_305026823.1">
    <property type="nucleotide sequence ID" value="NZ_JAUQTA010000001.1"/>
</dbReference>
<evidence type="ECO:0000313" key="2">
    <source>
        <dbReference type="Proteomes" id="UP001233314"/>
    </source>
</evidence>
<dbReference type="EMBL" id="JAUQTA010000001">
    <property type="protein sequence ID" value="MDO7867421.1"/>
    <property type="molecule type" value="Genomic_DNA"/>
</dbReference>
<proteinExistence type="predicted"/>
<accession>A0ABT9B2B7</accession>
<keyword evidence="2" id="KW-1185">Reference proteome</keyword>